<dbReference type="SUPFAM" id="SSF52058">
    <property type="entry name" value="L domain-like"/>
    <property type="match status" value="1"/>
</dbReference>
<name>A0A8X7SA93_BRACI</name>
<dbReference type="Gene3D" id="3.40.50.300">
    <property type="entry name" value="P-loop containing nucleotide triphosphate hydrolases"/>
    <property type="match status" value="1"/>
</dbReference>
<evidence type="ECO:0000313" key="6">
    <source>
        <dbReference type="Proteomes" id="UP000886595"/>
    </source>
</evidence>
<evidence type="ECO:0000313" key="5">
    <source>
        <dbReference type="EMBL" id="KAG2302885.1"/>
    </source>
</evidence>
<reference evidence="5 6" key="1">
    <citation type="submission" date="2020-02" db="EMBL/GenBank/DDBJ databases">
        <authorList>
            <person name="Ma Q."/>
            <person name="Huang Y."/>
            <person name="Song X."/>
            <person name="Pei D."/>
        </authorList>
    </citation>
    <scope>NUCLEOTIDE SEQUENCE [LARGE SCALE GENOMIC DNA]</scope>
    <source>
        <strain evidence="5">Sxm20200214</strain>
        <tissue evidence="5">Leaf</tissue>
    </source>
</reference>
<keyword evidence="2" id="KW-0677">Repeat</keyword>
<evidence type="ECO:0000259" key="4">
    <source>
        <dbReference type="PROSITE" id="PS50104"/>
    </source>
</evidence>
<keyword evidence="3" id="KW-0611">Plant defense</keyword>
<dbReference type="SMART" id="SM00255">
    <property type="entry name" value="TIR"/>
    <property type="match status" value="1"/>
</dbReference>
<evidence type="ECO:0000256" key="3">
    <source>
        <dbReference type="ARBA" id="ARBA00022821"/>
    </source>
</evidence>
<accession>A0A8X7SA93</accession>
<dbReference type="InterPro" id="IPR002182">
    <property type="entry name" value="NB-ARC"/>
</dbReference>
<dbReference type="Gene3D" id="3.40.50.10140">
    <property type="entry name" value="Toll/interleukin-1 receptor homology (TIR) domain"/>
    <property type="match status" value="1"/>
</dbReference>
<dbReference type="InterPro" id="IPR035897">
    <property type="entry name" value="Toll_tir_struct_dom_sf"/>
</dbReference>
<dbReference type="AlphaFoldDB" id="A0A8X7SA93"/>
<dbReference type="SUPFAM" id="SSF52200">
    <property type="entry name" value="Toll/Interleukin receptor TIR domain"/>
    <property type="match status" value="1"/>
</dbReference>
<dbReference type="Pfam" id="PF23282">
    <property type="entry name" value="WHD_ROQ1"/>
    <property type="match status" value="1"/>
</dbReference>
<dbReference type="InterPro" id="IPR032675">
    <property type="entry name" value="LRR_dom_sf"/>
</dbReference>
<protein>
    <recommendedName>
        <fullName evidence="4">TIR domain-containing protein</fullName>
    </recommendedName>
</protein>
<dbReference type="GO" id="GO:0007165">
    <property type="term" value="P:signal transduction"/>
    <property type="evidence" value="ECO:0007669"/>
    <property type="project" value="InterPro"/>
</dbReference>
<dbReference type="InterPro" id="IPR027417">
    <property type="entry name" value="P-loop_NTPase"/>
</dbReference>
<dbReference type="Pfam" id="PF07725">
    <property type="entry name" value="LRR_3"/>
    <property type="match status" value="1"/>
</dbReference>
<dbReference type="InterPro" id="IPR036390">
    <property type="entry name" value="WH_DNA-bd_sf"/>
</dbReference>
<dbReference type="Gene3D" id="3.80.10.10">
    <property type="entry name" value="Ribonuclease Inhibitor"/>
    <property type="match status" value="2"/>
</dbReference>
<dbReference type="EMBL" id="JAAMPC010000007">
    <property type="protein sequence ID" value="KAG2302885.1"/>
    <property type="molecule type" value="Genomic_DNA"/>
</dbReference>
<dbReference type="SUPFAM" id="SSF52540">
    <property type="entry name" value="P-loop containing nucleoside triphosphate hydrolases"/>
    <property type="match status" value="1"/>
</dbReference>
<evidence type="ECO:0000256" key="2">
    <source>
        <dbReference type="ARBA" id="ARBA00022737"/>
    </source>
</evidence>
<dbReference type="PANTHER" id="PTHR11017:SF543">
    <property type="entry name" value="TIR DOMAIN-CONTAINING PROTEIN"/>
    <property type="match status" value="1"/>
</dbReference>
<dbReference type="FunFam" id="1.10.8.430:FF:000002">
    <property type="entry name" value="Disease resistance protein (TIR-NBS-LRR class)"/>
    <property type="match status" value="1"/>
</dbReference>
<sequence length="1036" mass="118054">MASPSSLTSSKYRFNVFPSFHGPDVRKTLLGHLRKQFLHNGITMFNDQGIERSTTIAISLVQAIRESRILVVILSKKYASSSWCLNELVEILECKKVTGKQTGDFGRAFKKTCSLKTDVERQIWSTALTNVSNIAGEDCQNWDTEANMMEKIAEDISRRLNATPSKDFEGMVGLEAHLKKMQSLLHLDCEDEAMIVGICGPAGIGKTTIARALHNRLSRKFQLTCFMENIRVSYNSGLDEYGLKLCLQKKLLSMILNQNGTTIYHLGTIKERLCDQKQLEALANETRWFGCGSRVIVTTEDQEILEQHGINNTYYVNFPSREEARKIFCRYSFGPSSPPDGFGKLAERVTEICSNLPLGLRVMGSFLRGKDQDEWEVILQRLENSVDRDIERVLRVGYDSLHANDQSLFLHIAFFFNYEDEDHVVTMLGDSNLDVRLGLRTLAYKSLIKISMEGKIVMHRLLQQVGRQVIQRQEPWKRQILIDTDEICDVLETDSGGRSVVGISFDISKILDGMFVSPRAFKNMCNLRFLSVYKTKFDAKDRIHVPQDMDFPHRLRLLQWKLYPGKYLPHSFCPKYLVKLDLQDNHLEKLWQGVQPLRNLKEMVLSESSNLKEVPDLSNATNLEKLILTGCKSLVELPSSIGNLHRLKWLGIALCINLQVIPTHINLESLEWLDMLGCSRLRKFPDISMIITSLTIADTMLEEFLDSFRLCTRLHTLAIFGSVNTFPDPYSTKKYLNRNRADIERIPDCIKDLHGLKLLYITGCPKLASLPELPVSLTTLMANTCESLETVSFSFDSPIEDLYFCNCFRLGQEARSLISKQSVFAKACLPGRKMPAEFNHRATGCSLTVRSGFYGFKICVVISPKQKKMEKAFSQVLCRISSSGCVVDENIVYEIPIIQTEHLCISQSKMLDEDGRIGQDNEILFEFSITTHQDASPIHTPQVIDIIECGVSILTKEGDRRNKYGLDQVSEDEDDLSYEFEPNVELEDPDEAFDDEEKDNVKGKEKVYCWSLFFHCFDLSNIDIVRKIGRLGWEIR</sequence>
<comment type="caution">
    <text evidence="5">The sequence shown here is derived from an EMBL/GenBank/DDBJ whole genome shotgun (WGS) entry which is preliminary data.</text>
</comment>
<dbReference type="InterPro" id="IPR011713">
    <property type="entry name" value="Leu-rich_rpt_3"/>
</dbReference>
<dbReference type="Pfam" id="PF00931">
    <property type="entry name" value="NB-ARC"/>
    <property type="match status" value="1"/>
</dbReference>
<evidence type="ECO:0000256" key="1">
    <source>
        <dbReference type="ARBA" id="ARBA00022614"/>
    </source>
</evidence>
<dbReference type="PROSITE" id="PS50104">
    <property type="entry name" value="TIR"/>
    <property type="match status" value="1"/>
</dbReference>
<gene>
    <name evidence="5" type="ORF">Bca52824_031536</name>
</gene>
<proteinExistence type="predicted"/>
<dbReference type="InterPro" id="IPR044974">
    <property type="entry name" value="Disease_R_plants"/>
</dbReference>
<keyword evidence="6" id="KW-1185">Reference proteome</keyword>
<dbReference type="Proteomes" id="UP000886595">
    <property type="component" value="Unassembled WGS sequence"/>
</dbReference>
<dbReference type="Pfam" id="PF01582">
    <property type="entry name" value="TIR"/>
    <property type="match status" value="1"/>
</dbReference>
<dbReference type="SUPFAM" id="SSF46785">
    <property type="entry name" value="Winged helix' DNA-binding domain"/>
    <property type="match status" value="1"/>
</dbReference>
<dbReference type="InterPro" id="IPR000157">
    <property type="entry name" value="TIR_dom"/>
</dbReference>
<dbReference type="PANTHER" id="PTHR11017">
    <property type="entry name" value="LEUCINE-RICH REPEAT-CONTAINING PROTEIN"/>
    <property type="match status" value="1"/>
</dbReference>
<dbReference type="PRINTS" id="PR00364">
    <property type="entry name" value="DISEASERSIST"/>
</dbReference>
<dbReference type="FunFam" id="3.80.10.10:FF:000386">
    <property type="entry name" value="Disease resistance protein RPS4"/>
    <property type="match status" value="1"/>
</dbReference>
<dbReference type="GO" id="GO:0043531">
    <property type="term" value="F:ADP binding"/>
    <property type="evidence" value="ECO:0007669"/>
    <property type="project" value="InterPro"/>
</dbReference>
<organism evidence="5 6">
    <name type="scientific">Brassica carinata</name>
    <name type="common">Ethiopian mustard</name>
    <name type="synonym">Abyssinian cabbage</name>
    <dbReference type="NCBI Taxonomy" id="52824"/>
    <lineage>
        <taxon>Eukaryota</taxon>
        <taxon>Viridiplantae</taxon>
        <taxon>Streptophyta</taxon>
        <taxon>Embryophyta</taxon>
        <taxon>Tracheophyta</taxon>
        <taxon>Spermatophyta</taxon>
        <taxon>Magnoliopsida</taxon>
        <taxon>eudicotyledons</taxon>
        <taxon>Gunneridae</taxon>
        <taxon>Pentapetalae</taxon>
        <taxon>rosids</taxon>
        <taxon>malvids</taxon>
        <taxon>Brassicales</taxon>
        <taxon>Brassicaceae</taxon>
        <taxon>Brassiceae</taxon>
        <taxon>Brassica</taxon>
    </lineage>
</organism>
<feature type="domain" description="TIR" evidence="4">
    <location>
        <begin position="12"/>
        <end position="160"/>
    </location>
</feature>
<dbReference type="OrthoDB" id="1109770at2759"/>
<keyword evidence="1" id="KW-0433">Leucine-rich repeat</keyword>
<dbReference type="Gene3D" id="1.10.8.430">
    <property type="entry name" value="Helical domain of apoptotic protease-activating factors"/>
    <property type="match status" value="1"/>
</dbReference>
<dbReference type="GO" id="GO:0006952">
    <property type="term" value="P:defense response"/>
    <property type="evidence" value="ECO:0007669"/>
    <property type="project" value="UniProtKB-KW"/>
</dbReference>
<dbReference type="InterPro" id="IPR058192">
    <property type="entry name" value="WHD_ROQ1-like"/>
</dbReference>
<dbReference type="InterPro" id="IPR042197">
    <property type="entry name" value="Apaf_helical"/>
</dbReference>